<dbReference type="SUPFAM" id="SSF57667">
    <property type="entry name" value="beta-beta-alpha zinc fingers"/>
    <property type="match status" value="3"/>
</dbReference>
<dbReference type="EMBL" id="OY660879">
    <property type="protein sequence ID" value="CAJ1075250.1"/>
    <property type="molecule type" value="Genomic_DNA"/>
</dbReference>
<feature type="compositionally biased region" description="Basic and acidic residues" evidence="13">
    <location>
        <begin position="165"/>
        <end position="180"/>
    </location>
</feature>
<gene>
    <name evidence="15" type="ORF">XNOV1_A004898</name>
</gene>
<dbReference type="FunFam" id="3.30.160.60:FF:000097">
    <property type="entry name" value="Zinc finger protein"/>
    <property type="match status" value="1"/>
</dbReference>
<evidence type="ECO:0000256" key="2">
    <source>
        <dbReference type="ARBA" id="ARBA00004123"/>
    </source>
</evidence>
<evidence type="ECO:0000256" key="9">
    <source>
        <dbReference type="ARBA" id="ARBA00023125"/>
    </source>
</evidence>
<dbReference type="FunFam" id="3.30.160.60:FF:000193">
    <property type="entry name" value="Zinc finger protein 300"/>
    <property type="match status" value="1"/>
</dbReference>
<evidence type="ECO:0000256" key="11">
    <source>
        <dbReference type="ARBA" id="ARBA00023242"/>
    </source>
</evidence>
<dbReference type="InterPro" id="IPR036236">
    <property type="entry name" value="Znf_C2H2_sf"/>
</dbReference>
<comment type="subcellular location">
    <subcellularLocation>
        <location evidence="2">Nucleus</location>
    </subcellularLocation>
</comment>
<keyword evidence="16" id="KW-1185">Reference proteome</keyword>
<keyword evidence="8" id="KW-0805">Transcription regulation</keyword>
<keyword evidence="9" id="KW-0238">DNA-binding</keyword>
<evidence type="ECO:0000256" key="13">
    <source>
        <dbReference type="SAM" id="MobiDB-lite"/>
    </source>
</evidence>
<comment type="function">
    <text evidence="1">May be involved in transcriptional regulation.</text>
</comment>
<evidence type="ECO:0000256" key="7">
    <source>
        <dbReference type="ARBA" id="ARBA00022833"/>
    </source>
</evidence>
<dbReference type="GO" id="GO:0005634">
    <property type="term" value="C:nucleus"/>
    <property type="evidence" value="ECO:0007669"/>
    <property type="project" value="UniProtKB-SubCell"/>
</dbReference>
<accession>A0AAV1GPU6</accession>
<feature type="domain" description="C2H2-type" evidence="14">
    <location>
        <begin position="381"/>
        <end position="408"/>
    </location>
</feature>
<evidence type="ECO:0000256" key="4">
    <source>
        <dbReference type="ARBA" id="ARBA00022723"/>
    </source>
</evidence>
<reference evidence="15" key="1">
    <citation type="submission" date="2023-08" db="EMBL/GenBank/DDBJ databases">
        <authorList>
            <person name="Alioto T."/>
            <person name="Alioto T."/>
            <person name="Gomez Garrido J."/>
        </authorList>
    </citation>
    <scope>NUCLEOTIDE SEQUENCE</scope>
</reference>
<dbReference type="PROSITE" id="PS50157">
    <property type="entry name" value="ZINC_FINGER_C2H2_2"/>
    <property type="match status" value="4"/>
</dbReference>
<dbReference type="FunFam" id="3.30.160.60:FF:000912">
    <property type="entry name" value="Zinc finger protein 660"/>
    <property type="match status" value="1"/>
</dbReference>
<evidence type="ECO:0000313" key="15">
    <source>
        <dbReference type="EMBL" id="CAJ1075250.1"/>
    </source>
</evidence>
<keyword evidence="10" id="KW-0804">Transcription</keyword>
<evidence type="ECO:0000256" key="3">
    <source>
        <dbReference type="ARBA" id="ARBA00006991"/>
    </source>
</evidence>
<feature type="domain" description="C2H2-type" evidence="14">
    <location>
        <begin position="299"/>
        <end position="321"/>
    </location>
</feature>
<proteinExistence type="inferred from homology"/>
<evidence type="ECO:0000256" key="12">
    <source>
        <dbReference type="PROSITE-ProRule" id="PRU00042"/>
    </source>
</evidence>
<protein>
    <submittedName>
        <fullName evidence="15">Zinc finger protein 54-like isoform X1</fullName>
    </submittedName>
</protein>
<feature type="domain" description="C2H2-type" evidence="14">
    <location>
        <begin position="409"/>
        <end position="436"/>
    </location>
</feature>
<dbReference type="PROSITE" id="PS00028">
    <property type="entry name" value="ZINC_FINGER_C2H2_1"/>
    <property type="match status" value="4"/>
</dbReference>
<evidence type="ECO:0000259" key="14">
    <source>
        <dbReference type="PROSITE" id="PS50157"/>
    </source>
</evidence>
<dbReference type="Proteomes" id="UP001178508">
    <property type="component" value="Chromosome 16"/>
</dbReference>
<comment type="similarity">
    <text evidence="3">Belongs to the krueppel C2H2-type zinc-finger protein family.</text>
</comment>
<feature type="domain" description="C2H2-type" evidence="14">
    <location>
        <begin position="353"/>
        <end position="380"/>
    </location>
</feature>
<dbReference type="Pfam" id="PF00096">
    <property type="entry name" value="zf-C2H2"/>
    <property type="match status" value="4"/>
</dbReference>
<evidence type="ECO:0000256" key="10">
    <source>
        <dbReference type="ARBA" id="ARBA00023163"/>
    </source>
</evidence>
<dbReference type="PANTHER" id="PTHR24404:SF110">
    <property type="entry name" value="C2H2-TYPE DOMAIN-CONTAINING PROTEIN"/>
    <property type="match status" value="1"/>
</dbReference>
<keyword evidence="7" id="KW-0862">Zinc</keyword>
<keyword evidence="4" id="KW-0479">Metal-binding</keyword>
<dbReference type="AlphaFoldDB" id="A0AAV1GPU6"/>
<dbReference type="PANTHER" id="PTHR24404">
    <property type="entry name" value="ZINC FINGER PROTEIN"/>
    <property type="match status" value="1"/>
</dbReference>
<dbReference type="SMART" id="SM00355">
    <property type="entry name" value="ZnF_C2H2"/>
    <property type="match status" value="5"/>
</dbReference>
<dbReference type="GO" id="GO:0003700">
    <property type="term" value="F:DNA-binding transcription factor activity"/>
    <property type="evidence" value="ECO:0007669"/>
    <property type="project" value="TreeGrafter"/>
</dbReference>
<evidence type="ECO:0000256" key="5">
    <source>
        <dbReference type="ARBA" id="ARBA00022737"/>
    </source>
</evidence>
<keyword evidence="5" id="KW-0677">Repeat</keyword>
<keyword evidence="11" id="KW-0539">Nucleus</keyword>
<dbReference type="InterPro" id="IPR050589">
    <property type="entry name" value="Ikaros_C2H2-ZF"/>
</dbReference>
<dbReference type="FunFam" id="3.30.160.60:FF:000446">
    <property type="entry name" value="Zinc finger protein"/>
    <property type="match status" value="1"/>
</dbReference>
<keyword evidence="6 12" id="KW-0863">Zinc-finger</keyword>
<dbReference type="Gene3D" id="3.30.160.60">
    <property type="entry name" value="Classic Zinc Finger"/>
    <property type="match status" value="4"/>
</dbReference>
<feature type="region of interest" description="Disordered" evidence="13">
    <location>
        <begin position="154"/>
        <end position="188"/>
    </location>
</feature>
<evidence type="ECO:0000313" key="16">
    <source>
        <dbReference type="Proteomes" id="UP001178508"/>
    </source>
</evidence>
<evidence type="ECO:0000256" key="8">
    <source>
        <dbReference type="ARBA" id="ARBA00023015"/>
    </source>
</evidence>
<dbReference type="GO" id="GO:0000978">
    <property type="term" value="F:RNA polymerase II cis-regulatory region sequence-specific DNA binding"/>
    <property type="evidence" value="ECO:0007669"/>
    <property type="project" value="TreeGrafter"/>
</dbReference>
<dbReference type="GO" id="GO:0006357">
    <property type="term" value="P:regulation of transcription by RNA polymerase II"/>
    <property type="evidence" value="ECO:0007669"/>
    <property type="project" value="TreeGrafter"/>
</dbReference>
<dbReference type="InterPro" id="IPR013087">
    <property type="entry name" value="Znf_C2H2_type"/>
</dbReference>
<evidence type="ECO:0000256" key="6">
    <source>
        <dbReference type="ARBA" id="ARBA00022771"/>
    </source>
</evidence>
<organism evidence="15 16">
    <name type="scientific">Xyrichtys novacula</name>
    <name type="common">Pearly razorfish</name>
    <name type="synonym">Hemipteronotus novacula</name>
    <dbReference type="NCBI Taxonomy" id="13765"/>
    <lineage>
        <taxon>Eukaryota</taxon>
        <taxon>Metazoa</taxon>
        <taxon>Chordata</taxon>
        <taxon>Craniata</taxon>
        <taxon>Vertebrata</taxon>
        <taxon>Euteleostomi</taxon>
        <taxon>Actinopterygii</taxon>
        <taxon>Neopterygii</taxon>
        <taxon>Teleostei</taxon>
        <taxon>Neoteleostei</taxon>
        <taxon>Acanthomorphata</taxon>
        <taxon>Eupercaria</taxon>
        <taxon>Labriformes</taxon>
        <taxon>Labridae</taxon>
        <taxon>Xyrichtys</taxon>
    </lineage>
</organism>
<name>A0AAV1GPU6_XYRNO</name>
<dbReference type="GO" id="GO:0008270">
    <property type="term" value="F:zinc ion binding"/>
    <property type="evidence" value="ECO:0007669"/>
    <property type="project" value="UniProtKB-KW"/>
</dbReference>
<evidence type="ECO:0000256" key="1">
    <source>
        <dbReference type="ARBA" id="ARBA00003767"/>
    </source>
</evidence>
<sequence>MATRCSLNSQLSYIMETMARTALSQVCKVVDEESAELRSEVYRLIAANSALSEKVNSLECELTVVKSDARKMCKSSRSVGVQTVDSTDGEPFVSESPTIEAIFGKDWCMNLWKDRDPICAEKVPTDPLKISDEPVTLLSDKTTTTEIKEEDFVEDIPSSFQQETPKTEDHGESLTEEPEHLSVGCSGGSSSCSFSLEQDGEKVVSEVPSIQLISVDNTEEALNSHIISIDDNNDDDDDDDDDDVQFIPESEKELVKNTGDSIYNKEQNSEDNAALNSGLHFGINMPNCQTFSETNRNIFKCEICDRTFFHKGTLTHHMKTHRENFCSICKQHFPHRYKFTKHACVPPHSSKSQSCELCGKAFANPSALRIHQVVHTGEKPYSCNFCGKGFTQKGNLNAHLRIHTGERPFCCLKCGKTFTQKINLKHHMMAHKKSEIFKTN</sequence>